<evidence type="ECO:0000313" key="1">
    <source>
        <dbReference type="EMBL" id="GMT20249.1"/>
    </source>
</evidence>
<evidence type="ECO:0000313" key="2">
    <source>
        <dbReference type="Proteomes" id="UP001432322"/>
    </source>
</evidence>
<feature type="non-terminal residue" evidence="1">
    <location>
        <position position="152"/>
    </location>
</feature>
<reference evidence="1" key="1">
    <citation type="submission" date="2023-10" db="EMBL/GenBank/DDBJ databases">
        <title>Genome assembly of Pristionchus species.</title>
        <authorList>
            <person name="Yoshida K."/>
            <person name="Sommer R.J."/>
        </authorList>
    </citation>
    <scope>NUCLEOTIDE SEQUENCE</scope>
    <source>
        <strain evidence="1">RS5133</strain>
    </source>
</reference>
<gene>
    <name evidence="1" type="ORF">PFISCL1PPCAC_11546</name>
</gene>
<comment type="caution">
    <text evidence="1">The sequence shown here is derived from an EMBL/GenBank/DDBJ whole genome shotgun (WGS) entry which is preliminary data.</text>
</comment>
<accession>A0AAV5VPF2</accession>
<dbReference type="AlphaFoldDB" id="A0AAV5VPF2"/>
<dbReference type="Proteomes" id="UP001432322">
    <property type="component" value="Unassembled WGS sequence"/>
</dbReference>
<dbReference type="EMBL" id="BTSY01000003">
    <property type="protein sequence ID" value="GMT20249.1"/>
    <property type="molecule type" value="Genomic_DNA"/>
</dbReference>
<proteinExistence type="predicted"/>
<name>A0AAV5VPF2_9BILA</name>
<keyword evidence="2" id="KW-1185">Reference proteome</keyword>
<protein>
    <submittedName>
        <fullName evidence="1">Uncharacterized protein</fullName>
    </submittedName>
</protein>
<feature type="non-terminal residue" evidence="1">
    <location>
        <position position="1"/>
    </location>
</feature>
<organism evidence="1 2">
    <name type="scientific">Pristionchus fissidentatus</name>
    <dbReference type="NCBI Taxonomy" id="1538716"/>
    <lineage>
        <taxon>Eukaryota</taxon>
        <taxon>Metazoa</taxon>
        <taxon>Ecdysozoa</taxon>
        <taxon>Nematoda</taxon>
        <taxon>Chromadorea</taxon>
        <taxon>Rhabditida</taxon>
        <taxon>Rhabditina</taxon>
        <taxon>Diplogasteromorpha</taxon>
        <taxon>Diplogasteroidea</taxon>
        <taxon>Neodiplogasteridae</taxon>
        <taxon>Pristionchus</taxon>
    </lineage>
</organism>
<sequence length="152" mass="17260">QESSCFGKLRLACSLDQVFSDILDILARTIRVDKMKKVIEEKVPAVCNQEESDETLERLQEELSESSIIVKQVVHGLSDFDSDRLNIWSNLNDTLSERNFFLEKFRDLKAADSEVLTTSLNSIISRLVNSEPPTHIATFVQNLSKENITKLS</sequence>